<evidence type="ECO:0000313" key="2">
    <source>
        <dbReference type="Proteomes" id="UP001218188"/>
    </source>
</evidence>
<evidence type="ECO:0000313" key="1">
    <source>
        <dbReference type="EMBL" id="KAJ7025805.1"/>
    </source>
</evidence>
<sequence length="91" mass="10298">MWKNRSPLDVFRPQDGDNPLCSPVEKKVSVAVTLTPEWNFSAIYPVAPAKPLLSIKGERIRWNVRMRLDGNLMELNTGPGSRRHVSLLEAE</sequence>
<gene>
    <name evidence="1" type="ORF">C8F04DRAFT_967183</name>
</gene>
<keyword evidence="2" id="KW-1185">Reference proteome</keyword>
<reference evidence="1" key="1">
    <citation type="submission" date="2023-03" db="EMBL/GenBank/DDBJ databases">
        <title>Massive genome expansion in bonnet fungi (Mycena s.s.) driven by repeated elements and novel gene families across ecological guilds.</title>
        <authorList>
            <consortium name="Lawrence Berkeley National Laboratory"/>
            <person name="Harder C.B."/>
            <person name="Miyauchi S."/>
            <person name="Viragh M."/>
            <person name="Kuo A."/>
            <person name="Thoen E."/>
            <person name="Andreopoulos B."/>
            <person name="Lu D."/>
            <person name="Skrede I."/>
            <person name="Drula E."/>
            <person name="Henrissat B."/>
            <person name="Morin E."/>
            <person name="Kohler A."/>
            <person name="Barry K."/>
            <person name="LaButti K."/>
            <person name="Morin E."/>
            <person name="Salamov A."/>
            <person name="Lipzen A."/>
            <person name="Mereny Z."/>
            <person name="Hegedus B."/>
            <person name="Baldrian P."/>
            <person name="Stursova M."/>
            <person name="Weitz H."/>
            <person name="Taylor A."/>
            <person name="Grigoriev I.V."/>
            <person name="Nagy L.G."/>
            <person name="Martin F."/>
            <person name="Kauserud H."/>
        </authorList>
    </citation>
    <scope>NUCLEOTIDE SEQUENCE</scope>
    <source>
        <strain evidence="1">CBHHK200</strain>
    </source>
</reference>
<dbReference type="Proteomes" id="UP001218188">
    <property type="component" value="Unassembled WGS sequence"/>
</dbReference>
<name>A0AAD6WV04_9AGAR</name>
<organism evidence="1 2">
    <name type="scientific">Mycena alexandri</name>
    <dbReference type="NCBI Taxonomy" id="1745969"/>
    <lineage>
        <taxon>Eukaryota</taxon>
        <taxon>Fungi</taxon>
        <taxon>Dikarya</taxon>
        <taxon>Basidiomycota</taxon>
        <taxon>Agaricomycotina</taxon>
        <taxon>Agaricomycetes</taxon>
        <taxon>Agaricomycetidae</taxon>
        <taxon>Agaricales</taxon>
        <taxon>Marasmiineae</taxon>
        <taxon>Mycenaceae</taxon>
        <taxon>Mycena</taxon>
    </lineage>
</organism>
<protein>
    <submittedName>
        <fullName evidence="1">Uncharacterized protein</fullName>
    </submittedName>
</protein>
<dbReference type="EMBL" id="JARJCM010000148">
    <property type="protein sequence ID" value="KAJ7025805.1"/>
    <property type="molecule type" value="Genomic_DNA"/>
</dbReference>
<comment type="caution">
    <text evidence="1">The sequence shown here is derived from an EMBL/GenBank/DDBJ whole genome shotgun (WGS) entry which is preliminary data.</text>
</comment>
<proteinExistence type="predicted"/>
<dbReference type="AlphaFoldDB" id="A0AAD6WV04"/>
<accession>A0AAD6WV04</accession>